<comment type="caution">
    <text evidence="2">The sequence shown here is derived from an EMBL/GenBank/DDBJ whole genome shotgun (WGS) entry which is preliminary data.</text>
</comment>
<reference evidence="2 3" key="1">
    <citation type="submission" date="2020-03" db="EMBL/GenBank/DDBJ databases">
        <title>Genomic Encyclopedia of Type Strains, Phase III (KMG-III): the genomes of soil and plant-associated and newly described type strains.</title>
        <authorList>
            <person name="Whitman W."/>
        </authorList>
    </citation>
    <scope>NUCLEOTIDE SEQUENCE [LARGE SCALE GENOMIC DNA]</scope>
    <source>
        <strain evidence="2 3">CECT 8804</strain>
    </source>
</reference>
<proteinExistence type="predicted"/>
<accession>A0ABX0TUY2</accession>
<dbReference type="InterPro" id="IPR053845">
    <property type="entry name" value="DUF6927"/>
</dbReference>
<dbReference type="RefSeq" id="WP_167074834.1">
    <property type="nucleotide sequence ID" value="NZ_JAAOZC010000010.1"/>
</dbReference>
<evidence type="ECO:0000313" key="3">
    <source>
        <dbReference type="Proteomes" id="UP000727456"/>
    </source>
</evidence>
<dbReference type="Proteomes" id="UP000727456">
    <property type="component" value="Unassembled WGS sequence"/>
</dbReference>
<protein>
    <recommendedName>
        <fullName evidence="1">DUF6927 domain-containing protein</fullName>
    </recommendedName>
</protein>
<feature type="domain" description="DUF6927" evidence="1">
    <location>
        <begin position="104"/>
        <end position="181"/>
    </location>
</feature>
<evidence type="ECO:0000313" key="2">
    <source>
        <dbReference type="EMBL" id="NIJ09313.1"/>
    </source>
</evidence>
<dbReference type="EMBL" id="JAAOZC010000010">
    <property type="protein sequence ID" value="NIJ09313.1"/>
    <property type="molecule type" value="Genomic_DNA"/>
</dbReference>
<gene>
    <name evidence="2" type="ORF">FHS31_002945</name>
</gene>
<keyword evidence="3" id="KW-1185">Reference proteome</keyword>
<dbReference type="Pfam" id="PF21992">
    <property type="entry name" value="DUF6927"/>
    <property type="match status" value="1"/>
</dbReference>
<organism evidence="2 3">
    <name type="scientific">Sphingomonas vulcanisoli</name>
    <dbReference type="NCBI Taxonomy" id="1658060"/>
    <lineage>
        <taxon>Bacteria</taxon>
        <taxon>Pseudomonadati</taxon>
        <taxon>Pseudomonadota</taxon>
        <taxon>Alphaproteobacteria</taxon>
        <taxon>Sphingomonadales</taxon>
        <taxon>Sphingomonadaceae</taxon>
        <taxon>Sphingomonas</taxon>
    </lineage>
</organism>
<evidence type="ECO:0000259" key="1">
    <source>
        <dbReference type="Pfam" id="PF21992"/>
    </source>
</evidence>
<name>A0ABX0TUY2_9SPHN</name>
<sequence>MGWLFMRDLGRFATPRAYLDDQFTYVRDDHRLTVLASSMVGTTYYAACERIDTDVRMVFAVICLTKRSSGARDGCTFGYKDMSEDMGPHESECPAAILDLLTETQSDYARAWRSRCRDHLEHRRLVNARPTPRPGQIIIFDEALTFSDGQARDRLEVVPNPKGKQALFRDPMSRAICRIPNVKRRGYRLVNPAVRTR</sequence>